<dbReference type="Pfam" id="PF06985">
    <property type="entry name" value="HET"/>
    <property type="match status" value="1"/>
</dbReference>
<sequence length="294" mass="32849">MGSIYANAYLTVAATASRNSDDGCFRARKPTVKIEVAEVSGQISSLYARRRLGHAAFDFGAAGALDSTTRNSLQSPDRSVEEYPLFGRGWCFQERLLSPRVLHYTGQEIVRECLGMTSCECGTLDRFVGSAVLRERRTAAGVPPDIEIRCGKLERSRDLVERLGMLARFESLSNFGVKLPSVLAKDYAFMAAIGETPPTLETQDVQMRERWRDLVGQYSHRDLTYATDALPALSGLAKSWQARSPGLGRYLAGLWEHDLLRGMLWRCVDDRQTTRAAQYLAPTWSWACLRRAVD</sequence>
<evidence type="ECO:0000259" key="1">
    <source>
        <dbReference type="Pfam" id="PF06985"/>
    </source>
</evidence>
<accession>A0AAV9J7K2</accession>
<proteinExistence type="predicted"/>
<evidence type="ECO:0000313" key="3">
    <source>
        <dbReference type="Proteomes" id="UP001324427"/>
    </source>
</evidence>
<reference evidence="2 3" key="1">
    <citation type="submission" date="2021-11" db="EMBL/GenBank/DDBJ databases">
        <title>Black yeast isolated from Biological Soil Crust.</title>
        <authorList>
            <person name="Kurbessoian T."/>
        </authorList>
    </citation>
    <scope>NUCLEOTIDE SEQUENCE [LARGE SCALE GENOMIC DNA]</scope>
    <source>
        <strain evidence="2 3">CCFEE 5522</strain>
    </source>
</reference>
<dbReference type="PANTHER" id="PTHR33112:SF16">
    <property type="entry name" value="HETEROKARYON INCOMPATIBILITY DOMAIN-CONTAINING PROTEIN"/>
    <property type="match status" value="1"/>
</dbReference>
<organism evidence="2 3">
    <name type="scientific">Oleoguttula mirabilis</name>
    <dbReference type="NCBI Taxonomy" id="1507867"/>
    <lineage>
        <taxon>Eukaryota</taxon>
        <taxon>Fungi</taxon>
        <taxon>Dikarya</taxon>
        <taxon>Ascomycota</taxon>
        <taxon>Pezizomycotina</taxon>
        <taxon>Dothideomycetes</taxon>
        <taxon>Dothideomycetidae</taxon>
        <taxon>Mycosphaerellales</taxon>
        <taxon>Teratosphaeriaceae</taxon>
        <taxon>Oleoguttula</taxon>
    </lineage>
</organism>
<dbReference type="InterPro" id="IPR010730">
    <property type="entry name" value="HET"/>
</dbReference>
<dbReference type="AlphaFoldDB" id="A0AAV9J7K2"/>
<dbReference type="EMBL" id="JAVFHQ010000058">
    <property type="protein sequence ID" value="KAK4541031.1"/>
    <property type="molecule type" value="Genomic_DNA"/>
</dbReference>
<name>A0AAV9J7K2_9PEZI</name>
<dbReference type="PANTHER" id="PTHR33112">
    <property type="entry name" value="DOMAIN PROTEIN, PUTATIVE-RELATED"/>
    <property type="match status" value="1"/>
</dbReference>
<dbReference type="Proteomes" id="UP001324427">
    <property type="component" value="Unassembled WGS sequence"/>
</dbReference>
<feature type="domain" description="Heterokaryon incompatibility" evidence="1">
    <location>
        <begin position="1"/>
        <end position="94"/>
    </location>
</feature>
<protein>
    <recommendedName>
        <fullName evidence="1">Heterokaryon incompatibility domain-containing protein</fullName>
    </recommendedName>
</protein>
<comment type="caution">
    <text evidence="2">The sequence shown here is derived from an EMBL/GenBank/DDBJ whole genome shotgun (WGS) entry which is preliminary data.</text>
</comment>
<keyword evidence="3" id="KW-1185">Reference proteome</keyword>
<evidence type="ECO:0000313" key="2">
    <source>
        <dbReference type="EMBL" id="KAK4541031.1"/>
    </source>
</evidence>
<gene>
    <name evidence="2" type="ORF">LTR36_008400</name>
</gene>